<proteinExistence type="predicted"/>
<evidence type="ECO:0008006" key="3">
    <source>
        <dbReference type="Google" id="ProtNLM"/>
    </source>
</evidence>
<sequence>MNDHRDVAVKKFLYPLLAGVLLLSACTTPVSKLEPVEQQDLGGYDSAWEAEQHGDDPYAKYYQEGVPIFSELQTQVLRATPIFGDLDTRDDVDEFAMGLSGFFRSTTFIGENGEQEVINDSTSMSGTAEEAGDYKVEFGCWGVGRAAVQVFINVDFPEIGMEPSVEIPLTCEVPAATTHGEFEIGPSAESYSILVSGDPETIGSYELNLYQNDGK</sequence>
<evidence type="ECO:0000313" key="2">
    <source>
        <dbReference type="Proteomes" id="UP000477543"/>
    </source>
</evidence>
<dbReference type="AlphaFoldDB" id="A0A6L9G5E3"/>
<comment type="caution">
    <text evidence="1">The sequence shown here is derived from an EMBL/GenBank/DDBJ whole genome shotgun (WGS) entry which is preliminary data.</text>
</comment>
<gene>
    <name evidence="1" type="ORF">GT020_08050</name>
</gene>
<organism evidence="1 2">
    <name type="scientific">Glutamicibacter soli</name>
    <dbReference type="NCBI Taxonomy" id="453836"/>
    <lineage>
        <taxon>Bacteria</taxon>
        <taxon>Bacillati</taxon>
        <taxon>Actinomycetota</taxon>
        <taxon>Actinomycetes</taxon>
        <taxon>Micrococcales</taxon>
        <taxon>Micrococcaceae</taxon>
        <taxon>Glutamicibacter</taxon>
    </lineage>
</organism>
<dbReference type="EMBL" id="WYDN01000005">
    <property type="protein sequence ID" value="NAZ16015.1"/>
    <property type="molecule type" value="Genomic_DNA"/>
</dbReference>
<reference evidence="1 2" key="1">
    <citation type="submission" date="2020-01" db="EMBL/GenBank/DDBJ databases">
        <title>Glutamicibacter soli M275.</title>
        <authorList>
            <person name="Meng X."/>
        </authorList>
    </citation>
    <scope>NUCLEOTIDE SEQUENCE [LARGE SCALE GENOMIC DNA]</scope>
    <source>
        <strain evidence="1 2">M275</strain>
    </source>
</reference>
<protein>
    <recommendedName>
        <fullName evidence="3">Lipoprotein</fullName>
    </recommendedName>
</protein>
<dbReference type="PROSITE" id="PS51257">
    <property type="entry name" value="PROKAR_LIPOPROTEIN"/>
    <property type="match status" value="1"/>
</dbReference>
<name>A0A6L9G5E3_9MICC</name>
<dbReference type="Proteomes" id="UP000477543">
    <property type="component" value="Unassembled WGS sequence"/>
</dbReference>
<evidence type="ECO:0000313" key="1">
    <source>
        <dbReference type="EMBL" id="NAZ16015.1"/>
    </source>
</evidence>
<accession>A0A6L9G5E3</accession>